<organism evidence="3">
    <name type="scientific">Bactrocera dorsalis</name>
    <name type="common">Oriental fruit fly</name>
    <name type="synonym">Dacus dorsalis</name>
    <dbReference type="NCBI Taxonomy" id="27457"/>
    <lineage>
        <taxon>Eukaryota</taxon>
        <taxon>Metazoa</taxon>
        <taxon>Ecdysozoa</taxon>
        <taxon>Arthropoda</taxon>
        <taxon>Hexapoda</taxon>
        <taxon>Insecta</taxon>
        <taxon>Pterygota</taxon>
        <taxon>Neoptera</taxon>
        <taxon>Endopterygota</taxon>
        <taxon>Diptera</taxon>
        <taxon>Brachycera</taxon>
        <taxon>Muscomorpha</taxon>
        <taxon>Tephritoidea</taxon>
        <taxon>Tephritidae</taxon>
        <taxon>Bactrocera</taxon>
        <taxon>Bactrocera</taxon>
    </lineage>
</organism>
<dbReference type="InterPro" id="IPR036398">
    <property type="entry name" value="CA_dom_sf"/>
</dbReference>
<dbReference type="Gene3D" id="3.10.200.10">
    <property type="entry name" value="Alpha carbonic anhydrase"/>
    <property type="match status" value="1"/>
</dbReference>
<dbReference type="PANTHER" id="PTHR18952:SF137">
    <property type="entry name" value="CARBONIC ANHYDRASE"/>
    <property type="match status" value="1"/>
</dbReference>
<feature type="non-terminal residue" evidence="3">
    <location>
        <position position="1"/>
    </location>
</feature>
<evidence type="ECO:0000259" key="2">
    <source>
        <dbReference type="PROSITE" id="PS51144"/>
    </source>
</evidence>
<protein>
    <submittedName>
        <fullName evidence="3">Carbonic anhydrase 15</fullName>
    </submittedName>
</protein>
<dbReference type="PROSITE" id="PS51144">
    <property type="entry name" value="ALPHA_CA_2"/>
    <property type="match status" value="1"/>
</dbReference>
<accession>A0A034WCQ3</accession>
<comment type="similarity">
    <text evidence="1">Belongs to the alpha-carbonic anhydrase family.</text>
</comment>
<proteinExistence type="inferred from homology"/>
<dbReference type="InterPro" id="IPR023561">
    <property type="entry name" value="Carbonic_anhydrase_a-class"/>
</dbReference>
<dbReference type="SMART" id="SM01057">
    <property type="entry name" value="Carb_anhydrase"/>
    <property type="match status" value="1"/>
</dbReference>
<dbReference type="AlphaFoldDB" id="A0A034WCQ3"/>
<gene>
    <name evidence="3" type="primary">CAH15</name>
</gene>
<dbReference type="GO" id="GO:0008270">
    <property type="term" value="F:zinc ion binding"/>
    <property type="evidence" value="ECO:0007669"/>
    <property type="project" value="InterPro"/>
</dbReference>
<feature type="domain" description="Alpha-carbonic anhydrase" evidence="2">
    <location>
        <begin position="61"/>
        <end position="326"/>
    </location>
</feature>
<dbReference type="GO" id="GO:0005737">
    <property type="term" value="C:cytoplasm"/>
    <property type="evidence" value="ECO:0007669"/>
    <property type="project" value="TreeGrafter"/>
</dbReference>
<dbReference type="OrthoDB" id="429145at2759"/>
<dbReference type="InterPro" id="IPR001148">
    <property type="entry name" value="CA_dom"/>
</dbReference>
<dbReference type="CDD" id="cd00326">
    <property type="entry name" value="alpha_CA"/>
    <property type="match status" value="1"/>
</dbReference>
<dbReference type="GO" id="GO:0004089">
    <property type="term" value="F:carbonate dehydratase activity"/>
    <property type="evidence" value="ECO:0007669"/>
    <property type="project" value="InterPro"/>
</dbReference>
<evidence type="ECO:0000313" key="3">
    <source>
        <dbReference type="EMBL" id="JAC52097.1"/>
    </source>
</evidence>
<dbReference type="Pfam" id="PF00194">
    <property type="entry name" value="Carb_anhydrase"/>
    <property type="match status" value="1"/>
</dbReference>
<reference evidence="3" key="1">
    <citation type="journal article" date="2014" name="BMC Genomics">
        <title>Characterizing the developmental transcriptome of the oriental fruit fly, Bactrocera dorsalis (Diptera: Tephritidae) through comparative genomic analysis with Drosophila melanogaster utilizing modENCODE datasets.</title>
        <authorList>
            <person name="Geib S.M."/>
            <person name="Calla B."/>
            <person name="Hall B."/>
            <person name="Hou S."/>
            <person name="Manoukis N.C."/>
        </authorList>
    </citation>
    <scope>NUCLEOTIDE SEQUENCE</scope>
    <source>
        <strain evidence="3">Punador</strain>
    </source>
</reference>
<sequence>KKYKIHNIKTNIVYKKFSISISKLFYFTMNIPTWRRMLQYVLPIGFLGSAAWEAKRSTAGSRFGYSEPNQRRWARHHGHCAGKTQSPIAVHSAKSIPLNMPAVDMIGYHNLLPNPLVMVNNGHTVAINIPKLTEEEKANGDFMPYVRGGKLPGEFEVEGVHFHWGDKNNRGAEHVINDIRYTMEMHIVHRNKKYATLADALEFADGAAVLGFFFNLDEDDSQGLTAICRHLHLIPEANDAMNLTITFALSSLIANVDVDKFYTYKGSLTTPPCSEAITWVLYPDPIPISPKQIARFRQLQDTQDGALVDNFRQLQSIGNRRVFMRNGNNKHTLVEALKKELDYQKWDWYN</sequence>
<dbReference type="PANTHER" id="PTHR18952">
    <property type="entry name" value="CARBONIC ANHYDRASE"/>
    <property type="match status" value="1"/>
</dbReference>
<name>A0A034WCQ3_BACDO</name>
<evidence type="ECO:0000256" key="1">
    <source>
        <dbReference type="ARBA" id="ARBA00010718"/>
    </source>
</evidence>
<dbReference type="SUPFAM" id="SSF51069">
    <property type="entry name" value="Carbonic anhydrase"/>
    <property type="match status" value="1"/>
</dbReference>
<dbReference type="EMBL" id="GAKP01006855">
    <property type="protein sequence ID" value="JAC52097.1"/>
    <property type="molecule type" value="Transcribed_RNA"/>
</dbReference>